<protein>
    <submittedName>
        <fullName evidence="3">DM13 domain-containing protein</fullName>
    </submittedName>
</protein>
<dbReference type="PROSITE" id="PS51257">
    <property type="entry name" value="PROKAR_LIPOPROTEIN"/>
    <property type="match status" value="1"/>
</dbReference>
<proteinExistence type="predicted"/>
<dbReference type="Pfam" id="PF10517">
    <property type="entry name" value="DM13"/>
    <property type="match status" value="1"/>
</dbReference>
<evidence type="ECO:0000256" key="1">
    <source>
        <dbReference type="SAM" id="SignalP"/>
    </source>
</evidence>
<organism evidence="3 4">
    <name type="scientific">Symplocastrum torsivum CPER-KK1</name>
    <dbReference type="NCBI Taxonomy" id="450513"/>
    <lineage>
        <taxon>Bacteria</taxon>
        <taxon>Bacillati</taxon>
        <taxon>Cyanobacteriota</taxon>
        <taxon>Cyanophyceae</taxon>
        <taxon>Oscillatoriophycideae</taxon>
        <taxon>Oscillatoriales</taxon>
        <taxon>Microcoleaceae</taxon>
        <taxon>Symplocastrum</taxon>
    </lineage>
</organism>
<sequence length="156" mass="17071">MRLNYFTMLGAVLVLTLSSCGATLTNQPLTQAEQPTAAEPIAQNQNAIRSGTFVKAEHPTTGTAQIVTRDGKQVLELDQVFETSSQGPDLYVILYRTEAPPASIEEGDYVSLGRLQKFNGAQSYLIPDDVKLEDYKSVSIWCRQFNATFGYAALSS</sequence>
<evidence type="ECO:0000313" key="3">
    <source>
        <dbReference type="EMBL" id="MBW4545643.1"/>
    </source>
</evidence>
<dbReference type="InterPro" id="IPR019545">
    <property type="entry name" value="DM13_domain"/>
</dbReference>
<dbReference type="Proteomes" id="UP000753908">
    <property type="component" value="Unassembled WGS sequence"/>
</dbReference>
<accession>A0A951PLC9</accession>
<gene>
    <name evidence="3" type="ORF">KME25_14515</name>
</gene>
<name>A0A951PLC9_9CYAN</name>
<evidence type="ECO:0000313" key="4">
    <source>
        <dbReference type="Proteomes" id="UP000753908"/>
    </source>
</evidence>
<reference evidence="3" key="1">
    <citation type="submission" date="2021-05" db="EMBL/GenBank/DDBJ databases">
        <authorList>
            <person name="Pietrasiak N."/>
            <person name="Ward R."/>
            <person name="Stajich J.E."/>
            <person name="Kurbessoian T."/>
        </authorList>
    </citation>
    <scope>NUCLEOTIDE SEQUENCE</scope>
    <source>
        <strain evidence="3">CPER-KK1</strain>
    </source>
</reference>
<reference evidence="3" key="2">
    <citation type="journal article" date="2022" name="Microbiol. Resour. Announc.">
        <title>Metagenome Sequencing to Explore Phylogenomics of Terrestrial Cyanobacteria.</title>
        <authorList>
            <person name="Ward R.D."/>
            <person name="Stajich J.E."/>
            <person name="Johansen J.R."/>
            <person name="Huntemann M."/>
            <person name="Clum A."/>
            <person name="Foster B."/>
            <person name="Foster B."/>
            <person name="Roux S."/>
            <person name="Palaniappan K."/>
            <person name="Varghese N."/>
            <person name="Mukherjee S."/>
            <person name="Reddy T.B.K."/>
            <person name="Daum C."/>
            <person name="Copeland A."/>
            <person name="Chen I.A."/>
            <person name="Ivanova N.N."/>
            <person name="Kyrpides N.C."/>
            <person name="Shapiro N."/>
            <person name="Eloe-Fadrosh E.A."/>
            <person name="Pietrasiak N."/>
        </authorList>
    </citation>
    <scope>NUCLEOTIDE SEQUENCE</scope>
    <source>
        <strain evidence="3">CPER-KK1</strain>
    </source>
</reference>
<dbReference type="EMBL" id="JAHHIF010000017">
    <property type="protein sequence ID" value="MBW4545643.1"/>
    <property type="molecule type" value="Genomic_DNA"/>
</dbReference>
<evidence type="ECO:0000259" key="2">
    <source>
        <dbReference type="PROSITE" id="PS51549"/>
    </source>
</evidence>
<feature type="domain" description="DM13" evidence="2">
    <location>
        <begin position="51"/>
        <end position="155"/>
    </location>
</feature>
<comment type="caution">
    <text evidence="3">The sequence shown here is derived from an EMBL/GenBank/DDBJ whole genome shotgun (WGS) entry which is preliminary data.</text>
</comment>
<feature type="chain" id="PRO_5036963668" evidence="1">
    <location>
        <begin position="23"/>
        <end position="156"/>
    </location>
</feature>
<dbReference type="PROSITE" id="PS51549">
    <property type="entry name" value="DM13"/>
    <property type="match status" value="1"/>
</dbReference>
<feature type="signal peptide" evidence="1">
    <location>
        <begin position="1"/>
        <end position="22"/>
    </location>
</feature>
<dbReference type="AlphaFoldDB" id="A0A951PLC9"/>
<keyword evidence="1" id="KW-0732">Signal</keyword>